<evidence type="ECO:0000313" key="11">
    <source>
        <dbReference type="Proteomes" id="UP000004191"/>
    </source>
</evidence>
<gene>
    <name evidence="6" type="primary">hflX</name>
    <name evidence="10" type="ORF">HMPREF9709_00929</name>
</gene>
<protein>
    <recommendedName>
        <fullName evidence="6">GTPase HflX</fullName>
    </recommendedName>
    <alternativeName>
        <fullName evidence="6">GTP-binding protein HflX</fullName>
    </alternativeName>
</protein>
<dbReference type="CDD" id="cd01878">
    <property type="entry name" value="HflX"/>
    <property type="match status" value="1"/>
</dbReference>
<feature type="binding site" evidence="8">
    <location>
        <position position="236"/>
    </location>
    <ligand>
        <name>Mg(2+)</name>
        <dbReference type="ChEBI" id="CHEBI:18420"/>
    </ligand>
</feature>
<keyword evidence="4 8" id="KW-0460">Magnesium</keyword>
<dbReference type="InterPro" id="IPR032305">
    <property type="entry name" value="GTP-bd_M"/>
</dbReference>
<dbReference type="HAMAP" id="MF_00900">
    <property type="entry name" value="GTPase_HflX"/>
    <property type="match status" value="1"/>
</dbReference>
<evidence type="ECO:0000256" key="7">
    <source>
        <dbReference type="PIRSR" id="PIRSR006809-1"/>
    </source>
</evidence>
<comment type="similarity">
    <text evidence="6">Belongs to the TRAFAC class OBG-HflX-like GTPase superfamily. HflX GTPase family.</text>
</comment>
<dbReference type="InterPro" id="IPR016496">
    <property type="entry name" value="GTPase_HflX"/>
</dbReference>
<dbReference type="Gene3D" id="6.10.250.2860">
    <property type="match status" value="1"/>
</dbReference>
<evidence type="ECO:0000313" key="10">
    <source>
        <dbReference type="EMBL" id="EHR33993.1"/>
    </source>
</evidence>
<dbReference type="PROSITE" id="PS51705">
    <property type="entry name" value="G_HFLX"/>
    <property type="match status" value="1"/>
</dbReference>
<evidence type="ECO:0000259" key="9">
    <source>
        <dbReference type="PROSITE" id="PS51705"/>
    </source>
</evidence>
<dbReference type="Gene3D" id="3.40.50.11060">
    <property type="entry name" value="GTPase HflX, N-terminal domain"/>
    <property type="match status" value="1"/>
</dbReference>
<evidence type="ECO:0000256" key="3">
    <source>
        <dbReference type="ARBA" id="ARBA00022741"/>
    </source>
</evidence>
<dbReference type="Gene3D" id="3.40.50.300">
    <property type="entry name" value="P-loop containing nucleotide triphosphate hydrolases"/>
    <property type="match status" value="1"/>
</dbReference>
<feature type="binding site" evidence="7">
    <location>
        <begin position="234"/>
        <end position="238"/>
    </location>
    <ligand>
        <name>GTP</name>
        <dbReference type="ChEBI" id="CHEBI:37565"/>
    </ligand>
</feature>
<dbReference type="OrthoDB" id="9812272at2"/>
<accession>H3NNL8</accession>
<dbReference type="InterPro" id="IPR025121">
    <property type="entry name" value="GTPase_HflX_N"/>
</dbReference>
<evidence type="ECO:0000256" key="5">
    <source>
        <dbReference type="ARBA" id="ARBA00023134"/>
    </source>
</evidence>
<keyword evidence="3 6" id="KW-0547">Nucleotide-binding</keyword>
<dbReference type="PRINTS" id="PR00326">
    <property type="entry name" value="GTP1OBG"/>
</dbReference>
<dbReference type="SUPFAM" id="SSF52540">
    <property type="entry name" value="P-loop containing nucleoside triphosphate hydrolases"/>
    <property type="match status" value="1"/>
</dbReference>
<comment type="cofactor">
    <cofactor evidence="8">
        <name>Mg(2+)</name>
        <dbReference type="ChEBI" id="CHEBI:18420"/>
    </cofactor>
</comment>
<dbReference type="PATRIC" id="fig|883114.3.peg.919"/>
<dbReference type="InterPro" id="IPR030394">
    <property type="entry name" value="G_HFLX_dom"/>
</dbReference>
<evidence type="ECO:0000256" key="1">
    <source>
        <dbReference type="ARBA" id="ARBA00022490"/>
    </source>
</evidence>
<sequence>MDKEKIITVHLNNKGKYTENQINAKIEEMKELVRSSDSEFVASVVQNVKEINSKYYIGSGKAEEIKEMAENLEVDTIIFDNELTGSQIKNLEDIIGKKILDRTGLILDIFATRAKTKEAKLQVKLAQLEYMLPRLVGYRNYLSREGAGVGTRGPGEQKLETDRRAIQREISSIKSKLTDIERIRNVERSKRINSEIPIVSLIGYSNVGKSTILNSIGDMSSNNTKNVFADNMLFATLDTSARKVKLPNDRDIIITDTVGFVTDLPTKLVESFKSTLEEINYSDLLLIVVDASNEDYEMQIDATKSVLKDMGIIGKDILYVFNKMDLNPDFVYYGGIDKEIYISARKEEDLDKLLNKIQEILFKDFKIYRSFVPYTDLDIIRDKVYIQYKDREKFTETGVETYLYLNNSELEKYRKYIIDGE</sequence>
<evidence type="ECO:0000256" key="6">
    <source>
        <dbReference type="HAMAP-Rule" id="MF_00900"/>
    </source>
</evidence>
<dbReference type="Pfam" id="PF13167">
    <property type="entry name" value="GTP-bdg_N"/>
    <property type="match status" value="1"/>
</dbReference>
<feature type="domain" description="Hflx-type G" evidence="9">
    <location>
        <begin position="197"/>
        <end position="365"/>
    </location>
</feature>
<feature type="binding site" evidence="7">
    <location>
        <begin position="256"/>
        <end position="259"/>
    </location>
    <ligand>
        <name>GTP</name>
        <dbReference type="ChEBI" id="CHEBI:37565"/>
    </ligand>
</feature>
<evidence type="ECO:0000256" key="4">
    <source>
        <dbReference type="ARBA" id="ARBA00022842"/>
    </source>
</evidence>
<dbReference type="PANTHER" id="PTHR10229">
    <property type="entry name" value="GTP-BINDING PROTEIN HFLX"/>
    <property type="match status" value="1"/>
</dbReference>
<dbReference type="AlphaFoldDB" id="H3NNL8"/>
<comment type="caution">
    <text evidence="10">The sequence shown here is derived from an EMBL/GenBank/DDBJ whole genome shotgun (WGS) entry which is preliminary data.</text>
</comment>
<feature type="binding site" evidence="7">
    <location>
        <begin position="343"/>
        <end position="345"/>
    </location>
    <ligand>
        <name>GTP</name>
        <dbReference type="ChEBI" id="CHEBI:37565"/>
    </ligand>
</feature>
<keyword evidence="1 6" id="KW-0963">Cytoplasm</keyword>
<dbReference type="STRING" id="883114.HMPREF9709_00929"/>
<dbReference type="GO" id="GO:0003924">
    <property type="term" value="F:GTPase activity"/>
    <property type="evidence" value="ECO:0007669"/>
    <property type="project" value="UniProtKB-UniRule"/>
</dbReference>
<feature type="binding site" evidence="8">
    <location>
        <position position="210"/>
    </location>
    <ligand>
        <name>Mg(2+)</name>
        <dbReference type="ChEBI" id="CHEBI:18420"/>
    </ligand>
</feature>
<reference evidence="10 11" key="1">
    <citation type="submission" date="2012-01" db="EMBL/GenBank/DDBJ databases">
        <title>The Genome Sequence of Helcococcus kunzii ATCC 51366.</title>
        <authorList>
            <consortium name="The Broad Institute Genome Sequencing Platform"/>
            <person name="Earl A."/>
            <person name="Ward D."/>
            <person name="Feldgarden M."/>
            <person name="Gevers D."/>
            <person name="Huys G."/>
            <person name="Young S.K."/>
            <person name="Zeng Q."/>
            <person name="Gargeya S."/>
            <person name="Fitzgerald M."/>
            <person name="Haas B."/>
            <person name="Abouelleil A."/>
            <person name="Alvarado L."/>
            <person name="Arachchi H.M."/>
            <person name="Berlin A."/>
            <person name="Chapman S.B."/>
            <person name="Gearin G."/>
            <person name="Goldberg J."/>
            <person name="Griggs A."/>
            <person name="Gujja S."/>
            <person name="Hansen M."/>
            <person name="Heiman D."/>
            <person name="Howarth C."/>
            <person name="Larimer J."/>
            <person name="Lui A."/>
            <person name="MacDonald P.J.P."/>
            <person name="McCowen C."/>
            <person name="Montmayeur A."/>
            <person name="Murphy C."/>
            <person name="Neiman D."/>
            <person name="Pearson M."/>
            <person name="Priest M."/>
            <person name="Roberts A."/>
            <person name="Saif S."/>
            <person name="Shea T."/>
            <person name="Sisk P."/>
            <person name="Stolte C."/>
            <person name="Sykes S."/>
            <person name="Wortman J."/>
            <person name="Nusbaum C."/>
            <person name="Birren B."/>
        </authorList>
    </citation>
    <scope>NUCLEOTIDE SEQUENCE [LARGE SCALE GENOMIC DNA]</scope>
    <source>
        <strain evidence="10 11">ATCC 51366</strain>
    </source>
</reference>
<dbReference type="PIRSF" id="PIRSF006809">
    <property type="entry name" value="GTP-binding_hflX_prd"/>
    <property type="match status" value="1"/>
</dbReference>
<dbReference type="GO" id="GO:0005737">
    <property type="term" value="C:cytoplasm"/>
    <property type="evidence" value="ECO:0007669"/>
    <property type="project" value="UniProtKB-SubCell"/>
</dbReference>
<dbReference type="eggNOG" id="COG2262">
    <property type="taxonomic scope" value="Bacteria"/>
</dbReference>
<organism evidence="10 11">
    <name type="scientific">Helcococcus kunzii ATCC 51366</name>
    <dbReference type="NCBI Taxonomy" id="883114"/>
    <lineage>
        <taxon>Bacteria</taxon>
        <taxon>Bacillati</taxon>
        <taxon>Bacillota</taxon>
        <taxon>Tissierellia</taxon>
        <taxon>Tissierellales</taxon>
        <taxon>Peptoniphilaceae</taxon>
        <taxon>Helcococcus</taxon>
    </lineage>
</organism>
<dbReference type="GO" id="GO:0043022">
    <property type="term" value="F:ribosome binding"/>
    <property type="evidence" value="ECO:0007669"/>
    <property type="project" value="TreeGrafter"/>
</dbReference>
<dbReference type="GeneID" id="96998922"/>
<dbReference type="InterPro" id="IPR006073">
    <property type="entry name" value="GTP-bd"/>
</dbReference>
<dbReference type="NCBIfam" id="TIGR03156">
    <property type="entry name" value="GTP_HflX"/>
    <property type="match status" value="1"/>
</dbReference>
<dbReference type="PANTHER" id="PTHR10229:SF0">
    <property type="entry name" value="GTP-BINDING PROTEIN 6-RELATED"/>
    <property type="match status" value="1"/>
</dbReference>
<keyword evidence="5 6" id="KW-0342">GTP-binding</keyword>
<dbReference type="RefSeq" id="WP_005398375.1">
    <property type="nucleotide sequence ID" value="NZ_JH601088.1"/>
</dbReference>
<proteinExistence type="inferred from homology"/>
<dbReference type="InterPro" id="IPR027417">
    <property type="entry name" value="P-loop_NTPase"/>
</dbReference>
<evidence type="ECO:0000256" key="8">
    <source>
        <dbReference type="PIRSR" id="PIRSR006809-2"/>
    </source>
</evidence>
<dbReference type="GO" id="GO:0005525">
    <property type="term" value="F:GTP binding"/>
    <property type="evidence" value="ECO:0007669"/>
    <property type="project" value="UniProtKB-UniRule"/>
</dbReference>
<dbReference type="GO" id="GO:0046872">
    <property type="term" value="F:metal ion binding"/>
    <property type="evidence" value="ECO:0007669"/>
    <property type="project" value="UniProtKB-KW"/>
</dbReference>
<name>H3NNL8_9FIRM</name>
<comment type="subunit">
    <text evidence="6">Monomer. Associates with the 50S ribosomal subunit.</text>
</comment>
<evidence type="ECO:0000256" key="2">
    <source>
        <dbReference type="ARBA" id="ARBA00022723"/>
    </source>
</evidence>
<dbReference type="Proteomes" id="UP000004191">
    <property type="component" value="Unassembled WGS sequence"/>
</dbReference>
<comment type="subcellular location">
    <subcellularLocation>
        <location evidence="6">Cytoplasm</location>
    </subcellularLocation>
    <text evidence="6">May associate with membranes.</text>
</comment>
<dbReference type="InterPro" id="IPR042108">
    <property type="entry name" value="GTPase_HflX_N_sf"/>
</dbReference>
<dbReference type="HOGENOM" id="CLU_019597_2_2_9"/>
<dbReference type="FunFam" id="3.40.50.11060:FF:000001">
    <property type="entry name" value="GTPase HflX"/>
    <property type="match status" value="1"/>
</dbReference>
<dbReference type="Pfam" id="PF16360">
    <property type="entry name" value="GTP-bdg_M"/>
    <property type="match status" value="1"/>
</dbReference>
<keyword evidence="11" id="KW-1185">Reference proteome</keyword>
<keyword evidence="2 8" id="KW-0479">Metal-binding</keyword>
<feature type="binding site" evidence="7">
    <location>
        <begin position="203"/>
        <end position="210"/>
    </location>
    <ligand>
        <name>GTP</name>
        <dbReference type="ChEBI" id="CHEBI:37565"/>
    </ligand>
</feature>
<dbReference type="Pfam" id="PF01926">
    <property type="entry name" value="MMR_HSR1"/>
    <property type="match status" value="1"/>
</dbReference>
<comment type="function">
    <text evidence="6">GTPase that associates with the 50S ribosomal subunit and may have a role during protein synthesis or ribosome biogenesis.</text>
</comment>
<dbReference type="EMBL" id="AGEI01000021">
    <property type="protein sequence ID" value="EHR33993.1"/>
    <property type="molecule type" value="Genomic_DNA"/>
</dbReference>
<feature type="binding site" evidence="7">
    <location>
        <begin position="322"/>
        <end position="325"/>
    </location>
    <ligand>
        <name>GTP</name>
        <dbReference type="ChEBI" id="CHEBI:37565"/>
    </ligand>
</feature>